<dbReference type="PANTHER" id="PTHR31302">
    <property type="entry name" value="TRANSMEMBRANE PROTEIN WITH METALLOPHOSPHOESTERASE DOMAIN-RELATED"/>
    <property type="match status" value="1"/>
</dbReference>
<proteinExistence type="predicted"/>
<comment type="caution">
    <text evidence="4">The sequence shown here is derived from an EMBL/GenBank/DDBJ whole genome shotgun (WGS) entry which is preliminary data.</text>
</comment>
<dbReference type="Pfam" id="PF00149">
    <property type="entry name" value="Metallophos"/>
    <property type="match status" value="1"/>
</dbReference>
<gene>
    <name evidence="4" type="ORF">K8I29_16580</name>
</gene>
<reference evidence="4" key="2">
    <citation type="submission" date="2021-08" db="EMBL/GenBank/DDBJ databases">
        <authorList>
            <person name="Dalcin Martins P."/>
        </authorList>
    </citation>
    <scope>NUCLEOTIDE SEQUENCE</scope>
    <source>
        <strain evidence="4">MAG_39</strain>
    </source>
</reference>
<dbReference type="SUPFAM" id="SSF56300">
    <property type="entry name" value="Metallo-dependent phosphatases"/>
    <property type="match status" value="1"/>
</dbReference>
<dbReference type="GO" id="GO:0008758">
    <property type="term" value="F:UDP-2,3-diacylglucosamine hydrolase activity"/>
    <property type="evidence" value="ECO:0007669"/>
    <property type="project" value="TreeGrafter"/>
</dbReference>
<evidence type="ECO:0000313" key="4">
    <source>
        <dbReference type="EMBL" id="MBZ0157813.1"/>
    </source>
</evidence>
<dbReference type="InterPro" id="IPR029052">
    <property type="entry name" value="Metallo-depent_PP-like"/>
</dbReference>
<protein>
    <submittedName>
        <fullName evidence="4">Metallophosphoesterase</fullName>
    </submittedName>
</protein>
<keyword evidence="2" id="KW-0378">Hydrolase</keyword>
<evidence type="ECO:0000313" key="5">
    <source>
        <dbReference type="Proteomes" id="UP000705867"/>
    </source>
</evidence>
<accession>A0A953SH52</accession>
<dbReference type="AlphaFoldDB" id="A0A953SH52"/>
<evidence type="ECO:0000256" key="1">
    <source>
        <dbReference type="ARBA" id="ARBA00022723"/>
    </source>
</evidence>
<feature type="domain" description="Calcineurin-like phosphoesterase" evidence="3">
    <location>
        <begin position="52"/>
        <end position="195"/>
    </location>
</feature>
<evidence type="ECO:0000256" key="2">
    <source>
        <dbReference type="ARBA" id="ARBA00022801"/>
    </source>
</evidence>
<sequence>MGRRLLSMGGAGIAFGLSVLLAYGIWIEPYRVEVHHVRIRDAYLGRVLGAKTVVQLSDLHIREVGRRERLVLDRVNGLHPDIIFLTGDYVQWRGEYEGALRFLSLLKAENGIWAVMGDYDYSDSRKSCLFCHEKGNARPARGHSVRFLRNSCDTISLGGETLTVAGVDAEGDEYHSLPALKRERPSLVLSHSPLLFDLFDEQEQVTLLAGDTHGGQVPLPPWLFGVLGYEKNALYNQGLFEKGRKRMFVSRGIGTSHLPLRILRPPEVVVLHFTP</sequence>
<dbReference type="Proteomes" id="UP000705867">
    <property type="component" value="Unassembled WGS sequence"/>
</dbReference>
<name>A0A953SH52_9BACT</name>
<dbReference type="Gene3D" id="3.60.21.10">
    <property type="match status" value="1"/>
</dbReference>
<keyword evidence="1" id="KW-0479">Metal-binding</keyword>
<evidence type="ECO:0000259" key="3">
    <source>
        <dbReference type="Pfam" id="PF00149"/>
    </source>
</evidence>
<dbReference type="PANTHER" id="PTHR31302:SF31">
    <property type="entry name" value="PHOSPHODIESTERASE YAEI"/>
    <property type="match status" value="1"/>
</dbReference>
<dbReference type="InterPro" id="IPR004843">
    <property type="entry name" value="Calcineurin-like_PHP"/>
</dbReference>
<organism evidence="4 5">
    <name type="scientific">Candidatus Nitrobium versatile</name>
    <dbReference type="NCBI Taxonomy" id="2884831"/>
    <lineage>
        <taxon>Bacteria</taxon>
        <taxon>Pseudomonadati</taxon>
        <taxon>Nitrospirota</taxon>
        <taxon>Nitrospiria</taxon>
        <taxon>Nitrospirales</taxon>
        <taxon>Nitrospiraceae</taxon>
        <taxon>Candidatus Nitrobium</taxon>
    </lineage>
</organism>
<dbReference type="InterPro" id="IPR051158">
    <property type="entry name" value="Metallophosphoesterase_sf"/>
</dbReference>
<dbReference type="GO" id="GO:0046872">
    <property type="term" value="F:metal ion binding"/>
    <property type="evidence" value="ECO:0007669"/>
    <property type="project" value="UniProtKB-KW"/>
</dbReference>
<dbReference type="GO" id="GO:0009245">
    <property type="term" value="P:lipid A biosynthetic process"/>
    <property type="evidence" value="ECO:0007669"/>
    <property type="project" value="TreeGrafter"/>
</dbReference>
<dbReference type="GO" id="GO:0016020">
    <property type="term" value="C:membrane"/>
    <property type="evidence" value="ECO:0007669"/>
    <property type="project" value="GOC"/>
</dbReference>
<reference evidence="4" key="1">
    <citation type="journal article" date="2021" name="bioRxiv">
        <title>Unraveling nitrogen, sulfur and carbon metabolic pathways and microbial community transcriptional responses to substrate deprivation and toxicity stresses in a bioreactor mimicking anoxic brackish coastal sediment conditions.</title>
        <authorList>
            <person name="Martins P.D."/>
            <person name="Echeveste M.J."/>
            <person name="Arshad A."/>
            <person name="Kurth J."/>
            <person name="Ouboter H."/>
            <person name="Jetten M.S.M."/>
            <person name="Welte C.U."/>
        </authorList>
    </citation>
    <scope>NUCLEOTIDE SEQUENCE</scope>
    <source>
        <strain evidence="4">MAG_39</strain>
    </source>
</reference>
<dbReference type="EMBL" id="JAIOIV010000129">
    <property type="protein sequence ID" value="MBZ0157813.1"/>
    <property type="molecule type" value="Genomic_DNA"/>
</dbReference>